<dbReference type="InterPro" id="IPR035892">
    <property type="entry name" value="C2_domain_sf"/>
</dbReference>
<dbReference type="SUPFAM" id="SSF49562">
    <property type="entry name" value="C2 domain (Calcium/lipid-binding domain, CaLB)"/>
    <property type="match status" value="2"/>
</dbReference>
<dbReference type="PANTHER" id="PTHR12157">
    <property type="entry name" value="REGULATING SYNAPTIC MEMBRANE EXOCYTOSIS PROTEIN"/>
    <property type="match status" value="1"/>
</dbReference>
<dbReference type="InterPro" id="IPR039032">
    <property type="entry name" value="Rim-like"/>
</dbReference>
<dbReference type="SMART" id="SM00228">
    <property type="entry name" value="PDZ"/>
    <property type="match status" value="1"/>
</dbReference>
<feature type="compositionally biased region" description="Basic and acidic residues" evidence="3">
    <location>
        <begin position="571"/>
        <end position="584"/>
    </location>
</feature>
<dbReference type="Pfam" id="PF00595">
    <property type="entry name" value="PDZ"/>
    <property type="match status" value="1"/>
</dbReference>
<feature type="region of interest" description="Disordered" evidence="3">
    <location>
        <begin position="172"/>
        <end position="206"/>
    </location>
</feature>
<sequence>MCAPGIPVSSEGWEDVRAADPEEGTMEAPRAGAGDLDYYWLDPATWHSRETSPISSHPVTWQPSKEGDRLIGRVILNKRTTMPKESGALLGLKVVGGKMTDLGRLGAFITKVKKGSLADVVGHLRAGDEVLEWNGKPLPGATNEEVYNIILESKSEPQVEIIVSRPIGDIPRIPESSHPPLESSSSSFESQKMERPSISVISPTSPGALKDAPQVLPGQLSVKLWYDKVGHQLIVNVLQATDLPPRVDGRPRNPYVKMYFLPDRSDKSKRRTKTVKKVLEPKWNQTFVYSHVHRRDFRERMLEITVWDQPRVQEEESEFLGEILIELETALLDDEPHWYKLQTHDESSLPLPQPSPFMPRRHVHGENASKKLQRSQRIGDSDISDYEVDDALGVVPPGYRSSARESKPSTLTVPEQQRATHHRSRSVSPHRGDDQGRPRSRLPNVPLQRSLDEIHPTRRSRSPTRHHDVSCSPVGHRPGDVDSQCLSEQDSELLMLPRAKRGRSAECLHTTRVHRQASPTQSPPADTAFGNPRGRQLPQAPVRSGSAEQESGHKKLKSTIQRSTETGMAAEMRKMVRQPSRESTDGSINSYSSEGNLIFPGVRLGADSQFSDFLDGLGPAQLVGRQTLATPAMGDIQIGMEDKKGQLEVEVIRARSLTQKPGSKSTPAPYVKVYLLENGACIAKKKTRIARKTLDPLYQQSLVFDESPQGKVLQVIVWGDYGRMDHKCFMGVAQILLEELDLSSMVIGWYKLFPPSSLVEPTLTPLTRRASQSSLESSTGPPCIRS</sequence>
<dbReference type="CDD" id="cd06714">
    <property type="entry name" value="PDZ_RIM-like"/>
    <property type="match status" value="1"/>
</dbReference>
<protein>
    <submittedName>
        <fullName evidence="7">Regulating synaptic membrane exocytosis protein 1 isoform X37</fullName>
    </submittedName>
</protein>
<evidence type="ECO:0000313" key="6">
    <source>
        <dbReference type="Proteomes" id="UP001652580"/>
    </source>
</evidence>
<keyword evidence="1" id="KW-0770">Synapse</keyword>
<feature type="region of interest" description="Disordered" evidence="3">
    <location>
        <begin position="511"/>
        <end position="589"/>
    </location>
</feature>
<dbReference type="InterPro" id="IPR001478">
    <property type="entry name" value="PDZ"/>
</dbReference>
<name>A0ABM3S1X8_BALAC</name>
<dbReference type="Pfam" id="PF00168">
    <property type="entry name" value="C2"/>
    <property type="match status" value="2"/>
</dbReference>
<evidence type="ECO:0000259" key="4">
    <source>
        <dbReference type="PROSITE" id="PS50004"/>
    </source>
</evidence>
<dbReference type="InterPro" id="IPR036034">
    <property type="entry name" value="PDZ_sf"/>
</dbReference>
<dbReference type="SMART" id="SM00239">
    <property type="entry name" value="C2"/>
    <property type="match status" value="2"/>
</dbReference>
<reference evidence="7" key="1">
    <citation type="submission" date="2025-08" db="UniProtKB">
        <authorList>
            <consortium name="RefSeq"/>
        </authorList>
    </citation>
    <scope>IDENTIFICATION</scope>
</reference>
<dbReference type="GeneID" id="103009541"/>
<dbReference type="PANTHER" id="PTHR12157:SF18">
    <property type="entry name" value="REGULATING SYNAPTIC MEMBRANE EXOCYTOSIS PROTEIN 1"/>
    <property type="match status" value="1"/>
</dbReference>
<evidence type="ECO:0000256" key="3">
    <source>
        <dbReference type="SAM" id="MobiDB-lite"/>
    </source>
</evidence>
<gene>
    <name evidence="7" type="primary">RIMS1</name>
</gene>
<dbReference type="RefSeq" id="XP_057383854.1">
    <property type="nucleotide sequence ID" value="XM_057527871.1"/>
</dbReference>
<dbReference type="SUPFAM" id="SSF50156">
    <property type="entry name" value="PDZ domain-like"/>
    <property type="match status" value="1"/>
</dbReference>
<evidence type="ECO:0000256" key="2">
    <source>
        <dbReference type="ARBA" id="ARBA00034103"/>
    </source>
</evidence>
<evidence type="ECO:0000259" key="5">
    <source>
        <dbReference type="PROSITE" id="PS50106"/>
    </source>
</evidence>
<dbReference type="CDD" id="cd04028">
    <property type="entry name" value="C2B_RIM1alpha"/>
    <property type="match status" value="1"/>
</dbReference>
<dbReference type="PROSITE" id="PS50106">
    <property type="entry name" value="PDZ"/>
    <property type="match status" value="1"/>
</dbReference>
<evidence type="ECO:0000313" key="7">
    <source>
        <dbReference type="RefSeq" id="XP_057383854.1"/>
    </source>
</evidence>
<dbReference type="InterPro" id="IPR000008">
    <property type="entry name" value="C2_dom"/>
</dbReference>
<dbReference type="Proteomes" id="UP001652580">
    <property type="component" value="Chromosome 14"/>
</dbReference>
<evidence type="ECO:0000256" key="1">
    <source>
        <dbReference type="ARBA" id="ARBA00023018"/>
    </source>
</evidence>
<dbReference type="CDD" id="cd04031">
    <property type="entry name" value="C2A_RIM1alpha"/>
    <property type="match status" value="1"/>
</dbReference>
<feature type="domain" description="C2" evidence="4">
    <location>
        <begin position="632"/>
        <end position="750"/>
    </location>
</feature>
<proteinExistence type="predicted"/>
<comment type="subcellular location">
    <subcellularLocation>
        <location evidence="2">Synapse</location>
    </subcellularLocation>
</comment>
<feature type="domain" description="PDZ" evidence="5">
    <location>
        <begin position="79"/>
        <end position="165"/>
    </location>
</feature>
<feature type="compositionally biased region" description="Low complexity" evidence="3">
    <location>
        <begin position="174"/>
        <end position="190"/>
    </location>
</feature>
<dbReference type="Gene3D" id="2.30.42.10">
    <property type="match status" value="1"/>
</dbReference>
<feature type="region of interest" description="Disordered" evidence="3">
    <location>
        <begin position="344"/>
        <end position="484"/>
    </location>
</feature>
<dbReference type="PROSITE" id="PS50004">
    <property type="entry name" value="C2"/>
    <property type="match status" value="2"/>
</dbReference>
<feature type="compositionally biased region" description="Polar residues" evidence="3">
    <location>
        <begin position="408"/>
        <end position="417"/>
    </location>
</feature>
<keyword evidence="6" id="KW-1185">Reference proteome</keyword>
<accession>A0ABM3S1X8</accession>
<dbReference type="Gene3D" id="2.60.40.150">
    <property type="entry name" value="C2 domain"/>
    <property type="match status" value="2"/>
</dbReference>
<feature type="domain" description="C2" evidence="4">
    <location>
        <begin position="216"/>
        <end position="339"/>
    </location>
</feature>
<organism evidence="6 7">
    <name type="scientific">Balaenoptera acutorostrata</name>
    <name type="common">Common minke whale</name>
    <name type="synonym">Balaena rostrata</name>
    <dbReference type="NCBI Taxonomy" id="9767"/>
    <lineage>
        <taxon>Eukaryota</taxon>
        <taxon>Metazoa</taxon>
        <taxon>Chordata</taxon>
        <taxon>Craniata</taxon>
        <taxon>Vertebrata</taxon>
        <taxon>Euteleostomi</taxon>
        <taxon>Mammalia</taxon>
        <taxon>Eutheria</taxon>
        <taxon>Laurasiatheria</taxon>
        <taxon>Artiodactyla</taxon>
        <taxon>Whippomorpha</taxon>
        <taxon>Cetacea</taxon>
        <taxon>Mysticeti</taxon>
        <taxon>Balaenopteridae</taxon>
        <taxon>Balaenoptera</taxon>
    </lineage>
</organism>